<evidence type="ECO:0000256" key="1">
    <source>
        <dbReference type="ARBA" id="ARBA00022679"/>
    </source>
</evidence>
<dbReference type="PANTHER" id="PTHR43289">
    <property type="entry name" value="MITOGEN-ACTIVATED PROTEIN KINASE KINASE KINASE 20-RELATED"/>
    <property type="match status" value="1"/>
</dbReference>
<evidence type="ECO:0000313" key="10">
    <source>
        <dbReference type="EMBL" id="GAA5504722.1"/>
    </source>
</evidence>
<gene>
    <name evidence="10" type="primary">pknD_4</name>
    <name evidence="10" type="ORF">Rcae01_00161</name>
</gene>
<dbReference type="InterPro" id="IPR011990">
    <property type="entry name" value="TPR-like_helical_dom_sf"/>
</dbReference>
<feature type="transmembrane region" description="Helical" evidence="8">
    <location>
        <begin position="431"/>
        <end position="454"/>
    </location>
</feature>
<dbReference type="Gene3D" id="1.10.510.10">
    <property type="entry name" value="Transferase(Phosphotransferase) domain 1"/>
    <property type="match status" value="1"/>
</dbReference>
<keyword evidence="2 6" id="KW-0547">Nucleotide-binding</keyword>
<feature type="repeat" description="TPR" evidence="5">
    <location>
        <begin position="729"/>
        <end position="762"/>
    </location>
</feature>
<dbReference type="InterPro" id="IPR000719">
    <property type="entry name" value="Prot_kinase_dom"/>
</dbReference>
<feature type="repeat" description="TPR" evidence="5">
    <location>
        <begin position="641"/>
        <end position="674"/>
    </location>
</feature>
<dbReference type="Proteomes" id="UP001416858">
    <property type="component" value="Unassembled WGS sequence"/>
</dbReference>
<feature type="binding site" evidence="6">
    <location>
        <position position="155"/>
    </location>
    <ligand>
        <name>ATP</name>
        <dbReference type="ChEBI" id="CHEBI:30616"/>
    </ligand>
</feature>
<feature type="region of interest" description="Disordered" evidence="7">
    <location>
        <begin position="101"/>
        <end position="122"/>
    </location>
</feature>
<keyword evidence="11" id="KW-1185">Reference proteome</keyword>
<dbReference type="InterPro" id="IPR011009">
    <property type="entry name" value="Kinase-like_dom_sf"/>
</dbReference>
<dbReference type="SMART" id="SM00220">
    <property type="entry name" value="S_TKc"/>
    <property type="match status" value="1"/>
</dbReference>
<evidence type="ECO:0000256" key="3">
    <source>
        <dbReference type="ARBA" id="ARBA00022777"/>
    </source>
</evidence>
<evidence type="ECO:0000256" key="5">
    <source>
        <dbReference type="PROSITE-ProRule" id="PRU00339"/>
    </source>
</evidence>
<keyword evidence="4 6" id="KW-0067">ATP-binding</keyword>
<dbReference type="PANTHER" id="PTHR43289:SF34">
    <property type="entry name" value="SERINE_THREONINE-PROTEIN KINASE YBDM-RELATED"/>
    <property type="match status" value="1"/>
</dbReference>
<keyword evidence="8" id="KW-0472">Membrane</keyword>
<dbReference type="SUPFAM" id="SSF48452">
    <property type="entry name" value="TPR-like"/>
    <property type="match status" value="3"/>
</dbReference>
<dbReference type="PROSITE" id="PS50011">
    <property type="entry name" value="PROTEIN_KINASE_DOM"/>
    <property type="match status" value="1"/>
</dbReference>
<sequence length="891" mass="98345">MSMTDLSAEPFATRHLTDAQKEHLSMLLERYMSGLENGLPPTVEELTSDSPELRQPLRYCVAGLQNLHRMAAGLEPASCASSFEQSTASLAPSSYASRSLSAKKTAIDTRNREGQPSPHGRRLGDFYLHEQIGRGGMGVVYRATQRSLKRTVAIKLLPLPSILDSRQITRFQHEAEAAGGLQHPHIVPVYAVGCERGVHYYAMQFIDGMSVDEIILKRSLEFQSVDQGDTLNQSVTDDWRTTVGQAIQAAEGLHAAHEFGVVHRDVKPSNLLIDQNGKLWVTDFGLARVQSDVSLTQSGDIVGTMKYMSPEQARGESAIVDGRTDVYSLGVTLYEMLTLRPAHEGDDAPAILRTIENDAIVPLRKRCPHLPRDLATVVAKAMAKNRDGRYETAKAFADDLRRVLAGEPTIARPPTLLDRIGRLANKHRRSVAVSMIVGMFAMVGFAIFTVMLAAEKQVSDANEAIALAHQMRATRNEQIARDWIDRIGSQMAELLDDIPAAAPVRRRLLGETLDYYKRFASEASDDPTLRKELAVTYGKIGAFQSELGASEEAIAALERSEELYHELARQSPDDAALSLQWSISQNNLAEKFSQTGRIEQAAHWFGNAIVTQQRLLNQHRDAKDTSMPENLDARVVTRELATTLNNLGLLLDEAEKTQEANTVYRRAIQLLETSGSEAGLLASIQSNLAGLLSKRSPEQAIEFAKKALAQQTKSLAQNRGDAKLATQVVLTLNSLGTSHAQRSQHAEAIQSFEEAIEIAQQLQTRWPDSPAYSRDLVISFNHLGLSLAAIGKRHEAKNAFEKALPYQRSLAALYPDDAEVQSMLGGVLNNLGFLQQQLGNGRVARQYFIEAAEHQSRAVQLAPEVPRYQAYLAKHQRNSLTLGNARRSYDD</sequence>
<dbReference type="Pfam" id="PF13374">
    <property type="entry name" value="TPR_10"/>
    <property type="match status" value="2"/>
</dbReference>
<evidence type="ECO:0000256" key="4">
    <source>
        <dbReference type="ARBA" id="ARBA00022840"/>
    </source>
</evidence>
<feature type="domain" description="Protein kinase" evidence="9">
    <location>
        <begin position="126"/>
        <end position="410"/>
    </location>
</feature>
<dbReference type="RefSeq" id="WP_345681773.1">
    <property type="nucleotide sequence ID" value="NZ_BAABRO010000001.1"/>
</dbReference>
<dbReference type="CDD" id="cd14014">
    <property type="entry name" value="STKc_PknB_like"/>
    <property type="match status" value="1"/>
</dbReference>
<keyword evidence="5" id="KW-0802">TPR repeat</keyword>
<dbReference type="Gene3D" id="3.30.200.20">
    <property type="entry name" value="Phosphorylase Kinase, domain 1"/>
    <property type="match status" value="1"/>
</dbReference>
<dbReference type="Gene3D" id="1.25.40.10">
    <property type="entry name" value="Tetratricopeptide repeat domain"/>
    <property type="match status" value="3"/>
</dbReference>
<dbReference type="GO" id="GO:0016301">
    <property type="term" value="F:kinase activity"/>
    <property type="evidence" value="ECO:0007669"/>
    <property type="project" value="UniProtKB-KW"/>
</dbReference>
<evidence type="ECO:0000259" key="9">
    <source>
        <dbReference type="PROSITE" id="PS50011"/>
    </source>
</evidence>
<dbReference type="SUPFAM" id="SSF56112">
    <property type="entry name" value="Protein kinase-like (PK-like)"/>
    <property type="match status" value="1"/>
</dbReference>
<dbReference type="InterPro" id="IPR008271">
    <property type="entry name" value="Ser/Thr_kinase_AS"/>
</dbReference>
<reference evidence="10 11" key="1">
    <citation type="submission" date="2024-02" db="EMBL/GenBank/DDBJ databases">
        <title>Rhodopirellula caenicola NBRC 110016.</title>
        <authorList>
            <person name="Ichikawa N."/>
            <person name="Katano-Makiyama Y."/>
            <person name="Hidaka K."/>
        </authorList>
    </citation>
    <scope>NUCLEOTIDE SEQUENCE [LARGE SCALE GENOMIC DNA]</scope>
    <source>
        <strain evidence="10 11">NBRC 110016</strain>
    </source>
</reference>
<dbReference type="Pfam" id="PF00069">
    <property type="entry name" value="Pkinase"/>
    <property type="match status" value="1"/>
</dbReference>
<dbReference type="PROSITE" id="PS00107">
    <property type="entry name" value="PROTEIN_KINASE_ATP"/>
    <property type="match status" value="1"/>
</dbReference>
<evidence type="ECO:0000256" key="8">
    <source>
        <dbReference type="SAM" id="Phobius"/>
    </source>
</evidence>
<proteinExistence type="predicted"/>
<dbReference type="InterPro" id="IPR017441">
    <property type="entry name" value="Protein_kinase_ATP_BS"/>
</dbReference>
<evidence type="ECO:0000256" key="7">
    <source>
        <dbReference type="SAM" id="MobiDB-lite"/>
    </source>
</evidence>
<evidence type="ECO:0000313" key="11">
    <source>
        <dbReference type="Proteomes" id="UP001416858"/>
    </source>
</evidence>
<keyword evidence="8" id="KW-0812">Transmembrane</keyword>
<protein>
    <submittedName>
        <fullName evidence="10">Serine/threonine-protein kinase PknD</fullName>
    </submittedName>
</protein>
<dbReference type="SMART" id="SM00028">
    <property type="entry name" value="TPR"/>
    <property type="match status" value="6"/>
</dbReference>
<accession>A0ABP9VHM8</accession>
<evidence type="ECO:0000256" key="2">
    <source>
        <dbReference type="ARBA" id="ARBA00022741"/>
    </source>
</evidence>
<dbReference type="EMBL" id="BAABRO010000001">
    <property type="protein sequence ID" value="GAA5504722.1"/>
    <property type="molecule type" value="Genomic_DNA"/>
</dbReference>
<dbReference type="InterPro" id="IPR019734">
    <property type="entry name" value="TPR_rpt"/>
</dbReference>
<name>A0ABP9VHM8_9BACT</name>
<keyword evidence="8" id="KW-1133">Transmembrane helix</keyword>
<keyword evidence="1" id="KW-0808">Transferase</keyword>
<evidence type="ECO:0000256" key="6">
    <source>
        <dbReference type="PROSITE-ProRule" id="PRU10141"/>
    </source>
</evidence>
<dbReference type="PROSITE" id="PS00108">
    <property type="entry name" value="PROTEIN_KINASE_ST"/>
    <property type="match status" value="1"/>
</dbReference>
<comment type="caution">
    <text evidence="10">The sequence shown here is derived from an EMBL/GenBank/DDBJ whole genome shotgun (WGS) entry which is preliminary data.</text>
</comment>
<keyword evidence="3 10" id="KW-0418">Kinase</keyword>
<dbReference type="PROSITE" id="PS50005">
    <property type="entry name" value="TPR"/>
    <property type="match status" value="2"/>
</dbReference>
<organism evidence="10 11">
    <name type="scientific">Novipirellula caenicola</name>
    <dbReference type="NCBI Taxonomy" id="1536901"/>
    <lineage>
        <taxon>Bacteria</taxon>
        <taxon>Pseudomonadati</taxon>
        <taxon>Planctomycetota</taxon>
        <taxon>Planctomycetia</taxon>
        <taxon>Pirellulales</taxon>
        <taxon>Pirellulaceae</taxon>
        <taxon>Novipirellula</taxon>
    </lineage>
</organism>